<sequence length="166" mass="17768">MAKQLLDYEVAQRVLGASLAEGADFAEVFAEDSMSSVASLDDAKIDELSAGHSKGVGIRVIYGETTGFAYTSEFDEQSLIEAAKAARAVAKSSSEAKSIELKAAKGGFRGERVRIDKARQVELLRQMDDVARSMGKEITQVVAVVGQSSRRMTVANSDGLFVADEQ</sequence>
<protein>
    <submittedName>
        <fullName evidence="6">Peptidase U62 modulator of DNA gyrase</fullName>
    </submittedName>
</protein>
<dbReference type="InterPro" id="IPR002510">
    <property type="entry name" value="Metalloprtase-TldD/E_N"/>
</dbReference>
<accession>T1A288</accession>
<comment type="caution">
    <text evidence="6">The sequence shown here is derived from an EMBL/GenBank/DDBJ whole genome shotgun (WGS) entry which is preliminary data.</text>
</comment>
<dbReference type="PANTHER" id="PTHR30624:SF4">
    <property type="entry name" value="METALLOPROTEASE TLDD"/>
    <property type="match status" value="1"/>
</dbReference>
<dbReference type="AlphaFoldDB" id="T1A288"/>
<keyword evidence="2" id="KW-0378">Hydrolase</keyword>
<feature type="non-terminal residue" evidence="6">
    <location>
        <position position="166"/>
    </location>
</feature>
<keyword evidence="3" id="KW-0482">Metalloprotease</keyword>
<organism evidence="6">
    <name type="scientific">mine drainage metagenome</name>
    <dbReference type="NCBI Taxonomy" id="410659"/>
    <lineage>
        <taxon>unclassified sequences</taxon>
        <taxon>metagenomes</taxon>
        <taxon>ecological metagenomes</taxon>
    </lineage>
</organism>
<evidence type="ECO:0000313" key="6">
    <source>
        <dbReference type="EMBL" id="EQD35174.1"/>
    </source>
</evidence>
<keyword evidence="1" id="KW-0645">Protease</keyword>
<evidence type="ECO:0000256" key="3">
    <source>
        <dbReference type="ARBA" id="ARBA00023049"/>
    </source>
</evidence>
<feature type="domain" description="Metalloprotease TldD/E central" evidence="5">
    <location>
        <begin position="115"/>
        <end position="166"/>
    </location>
</feature>
<evidence type="ECO:0000256" key="2">
    <source>
        <dbReference type="ARBA" id="ARBA00022801"/>
    </source>
</evidence>
<dbReference type="Pfam" id="PF19290">
    <property type="entry name" value="PmbA_TldD_2nd"/>
    <property type="match status" value="1"/>
</dbReference>
<reference evidence="6" key="2">
    <citation type="journal article" date="2014" name="ISME J.">
        <title>Microbial stratification in low pH oxic and suboxic macroscopic growths along an acid mine drainage.</title>
        <authorList>
            <person name="Mendez-Garcia C."/>
            <person name="Mesa V."/>
            <person name="Sprenger R.R."/>
            <person name="Richter M."/>
            <person name="Diez M.S."/>
            <person name="Solano J."/>
            <person name="Bargiela R."/>
            <person name="Golyshina O.V."/>
            <person name="Manteca A."/>
            <person name="Ramos J.L."/>
            <person name="Gallego J.R."/>
            <person name="Llorente I."/>
            <person name="Martins Dos Santos V.A."/>
            <person name="Jensen O.N."/>
            <person name="Pelaez A.I."/>
            <person name="Sanchez J."/>
            <person name="Ferrer M."/>
        </authorList>
    </citation>
    <scope>NUCLEOTIDE SEQUENCE</scope>
</reference>
<gene>
    <name evidence="6" type="ORF">B1A_18425</name>
</gene>
<dbReference type="Pfam" id="PF01523">
    <property type="entry name" value="PmbA_TldD_1st"/>
    <property type="match status" value="1"/>
</dbReference>
<dbReference type="InterPro" id="IPR045570">
    <property type="entry name" value="Metalloprtase-TldD/E_cen_dom"/>
</dbReference>
<dbReference type="GO" id="GO:0008237">
    <property type="term" value="F:metallopeptidase activity"/>
    <property type="evidence" value="ECO:0007669"/>
    <property type="project" value="UniProtKB-KW"/>
</dbReference>
<name>T1A288_9ZZZZ</name>
<dbReference type="GO" id="GO:0005829">
    <property type="term" value="C:cytosol"/>
    <property type="evidence" value="ECO:0007669"/>
    <property type="project" value="TreeGrafter"/>
</dbReference>
<evidence type="ECO:0000259" key="5">
    <source>
        <dbReference type="Pfam" id="PF19290"/>
    </source>
</evidence>
<evidence type="ECO:0000259" key="4">
    <source>
        <dbReference type="Pfam" id="PF01523"/>
    </source>
</evidence>
<dbReference type="PANTHER" id="PTHR30624">
    <property type="entry name" value="UNCHARACTERIZED PROTEIN TLDD AND PMBA"/>
    <property type="match status" value="1"/>
</dbReference>
<dbReference type="Gene3D" id="3.30.2290.10">
    <property type="entry name" value="PmbA/TldD superfamily"/>
    <property type="match status" value="1"/>
</dbReference>
<dbReference type="InterPro" id="IPR035068">
    <property type="entry name" value="TldD/PmbA_N"/>
</dbReference>
<dbReference type="GO" id="GO:0006508">
    <property type="term" value="P:proteolysis"/>
    <property type="evidence" value="ECO:0007669"/>
    <property type="project" value="UniProtKB-KW"/>
</dbReference>
<feature type="domain" description="Metalloprotease TldD/E N-terminal" evidence="4">
    <location>
        <begin position="26"/>
        <end position="90"/>
    </location>
</feature>
<dbReference type="SUPFAM" id="SSF111283">
    <property type="entry name" value="Putative modulator of DNA gyrase, PmbA/TldD"/>
    <property type="match status" value="1"/>
</dbReference>
<dbReference type="EMBL" id="AUZX01013593">
    <property type="protein sequence ID" value="EQD35174.1"/>
    <property type="molecule type" value="Genomic_DNA"/>
</dbReference>
<reference evidence="6" key="1">
    <citation type="submission" date="2013-08" db="EMBL/GenBank/DDBJ databases">
        <authorList>
            <person name="Mendez C."/>
            <person name="Richter M."/>
            <person name="Ferrer M."/>
            <person name="Sanchez J."/>
        </authorList>
    </citation>
    <scope>NUCLEOTIDE SEQUENCE</scope>
</reference>
<evidence type="ECO:0000256" key="1">
    <source>
        <dbReference type="ARBA" id="ARBA00022670"/>
    </source>
</evidence>
<proteinExistence type="predicted"/>
<dbReference type="InterPro" id="IPR051463">
    <property type="entry name" value="Peptidase_U62_metallo"/>
</dbReference>
<dbReference type="InterPro" id="IPR036059">
    <property type="entry name" value="TldD/PmbA_sf"/>
</dbReference>